<protein>
    <submittedName>
        <fullName evidence="1">Uncharacterized protein</fullName>
    </submittedName>
</protein>
<name>A0A4Z2FYN1_9TELE</name>
<dbReference type="AlphaFoldDB" id="A0A4Z2FYN1"/>
<organism evidence="1 2">
    <name type="scientific">Liparis tanakae</name>
    <name type="common">Tanaka's snailfish</name>
    <dbReference type="NCBI Taxonomy" id="230148"/>
    <lineage>
        <taxon>Eukaryota</taxon>
        <taxon>Metazoa</taxon>
        <taxon>Chordata</taxon>
        <taxon>Craniata</taxon>
        <taxon>Vertebrata</taxon>
        <taxon>Euteleostomi</taxon>
        <taxon>Actinopterygii</taxon>
        <taxon>Neopterygii</taxon>
        <taxon>Teleostei</taxon>
        <taxon>Neoteleostei</taxon>
        <taxon>Acanthomorphata</taxon>
        <taxon>Eupercaria</taxon>
        <taxon>Perciformes</taxon>
        <taxon>Cottioidei</taxon>
        <taxon>Cottales</taxon>
        <taxon>Liparidae</taxon>
        <taxon>Liparis</taxon>
    </lineage>
</organism>
<evidence type="ECO:0000313" key="1">
    <source>
        <dbReference type="EMBL" id="TNN45813.1"/>
    </source>
</evidence>
<keyword evidence="2" id="KW-1185">Reference proteome</keyword>
<proteinExistence type="predicted"/>
<reference evidence="1 2" key="1">
    <citation type="submission" date="2019-03" db="EMBL/GenBank/DDBJ databases">
        <title>First draft genome of Liparis tanakae, snailfish: a comprehensive survey of snailfish specific genes.</title>
        <authorList>
            <person name="Kim W."/>
            <person name="Song I."/>
            <person name="Jeong J.-H."/>
            <person name="Kim D."/>
            <person name="Kim S."/>
            <person name="Ryu S."/>
            <person name="Song J.Y."/>
            <person name="Lee S.K."/>
        </authorList>
    </citation>
    <scope>NUCLEOTIDE SEQUENCE [LARGE SCALE GENOMIC DNA]</scope>
    <source>
        <tissue evidence="1">Muscle</tissue>
    </source>
</reference>
<dbReference type="EMBL" id="SRLO01000823">
    <property type="protein sequence ID" value="TNN45813.1"/>
    <property type="molecule type" value="Genomic_DNA"/>
</dbReference>
<accession>A0A4Z2FYN1</accession>
<evidence type="ECO:0000313" key="2">
    <source>
        <dbReference type="Proteomes" id="UP000314294"/>
    </source>
</evidence>
<gene>
    <name evidence="1" type="ORF">EYF80_043991</name>
</gene>
<dbReference type="Proteomes" id="UP000314294">
    <property type="component" value="Unassembled WGS sequence"/>
</dbReference>
<sequence length="192" mass="21660">MVSKNWNGSMYSRGLGSPLWLAATGEKGLFARRCCLFLSSVKFAEAFYGVRAPLPGEQSEERSEDMSHLRTKSPLISANQMTPNSHLSWSRYTPPSRSNSQCRPWQNAGNIAKAGTAATVTEIAERENGTNRIGPAWRIALMRTRYDCRVTRETRGSFVPTASAFDLVEDARVKRQGERRRRIGRFNRSEKE</sequence>
<comment type="caution">
    <text evidence="1">The sequence shown here is derived from an EMBL/GenBank/DDBJ whole genome shotgun (WGS) entry which is preliminary data.</text>
</comment>